<dbReference type="PANTHER" id="PTHR28027">
    <property type="entry name" value="TRANSCRIPTIONAL REGULATOR MIT1"/>
    <property type="match status" value="1"/>
</dbReference>
<evidence type="ECO:0008006" key="4">
    <source>
        <dbReference type="Google" id="ProtNLM"/>
    </source>
</evidence>
<protein>
    <recommendedName>
        <fullName evidence="4">cAMP-independent regulatory protein pac2</fullName>
    </recommendedName>
</protein>
<sequence length="340" mass="38160">MIAAVAEEEDRIVWRWTARQDAAAVFFGAPQREHPSLSAALHPPSSTLDYVQAMSQRATITGLRLRSPSDARVIFHAVHLKILPMVTRRLDNDERSLIQPGSVYVWEERGPNAELTGTGIERWTDGIRWGPSRVREGFLFYQEKQDDPNLYVANAYRPSNVDPAKMILTKQTYTVYVVTPAGKRKWHLIAYFTDVSLDRLKTVDDIPQLAGLAVPHEKYQTARAAKGRPEHIFNTAQSHGAPYTRLEYVPYTPKHLPPSPSPSPIGFSPTVMRSVSTSPAARRQSPGATPPLTKDTPSRRHNTVQFSPSSLPPLEYLRSQPRVRRFPGDEMALAKLTHGQ</sequence>
<dbReference type="PANTHER" id="PTHR28027:SF1">
    <property type="entry name" value="CAMP INDEPENDENT REGULATORY PROTEIN (AFU_ORTHOLOGUE AFUA_3G09640)"/>
    <property type="match status" value="1"/>
</dbReference>
<gene>
    <name evidence="2" type="ORF">ARMOST_00311</name>
</gene>
<dbReference type="OrthoDB" id="5572844at2759"/>
<dbReference type="Pfam" id="PF09729">
    <property type="entry name" value="Gti1_Pac2"/>
    <property type="match status" value="1"/>
</dbReference>
<dbReference type="InterPro" id="IPR018608">
    <property type="entry name" value="Gti1/Pac2"/>
</dbReference>
<evidence type="ECO:0000313" key="3">
    <source>
        <dbReference type="Proteomes" id="UP000219338"/>
    </source>
</evidence>
<dbReference type="AlphaFoldDB" id="A0A284QKS1"/>
<dbReference type="EMBL" id="FUEG01000001">
    <property type="protein sequence ID" value="SJK97061.1"/>
    <property type="molecule type" value="Genomic_DNA"/>
</dbReference>
<organism evidence="2 3">
    <name type="scientific">Armillaria ostoyae</name>
    <name type="common">Armillaria root rot fungus</name>
    <dbReference type="NCBI Taxonomy" id="47428"/>
    <lineage>
        <taxon>Eukaryota</taxon>
        <taxon>Fungi</taxon>
        <taxon>Dikarya</taxon>
        <taxon>Basidiomycota</taxon>
        <taxon>Agaricomycotina</taxon>
        <taxon>Agaricomycetes</taxon>
        <taxon>Agaricomycetidae</taxon>
        <taxon>Agaricales</taxon>
        <taxon>Marasmiineae</taxon>
        <taxon>Physalacriaceae</taxon>
        <taxon>Armillaria</taxon>
    </lineage>
</organism>
<dbReference type="Proteomes" id="UP000219338">
    <property type="component" value="Unassembled WGS sequence"/>
</dbReference>
<dbReference type="OMA" id="ACSYKPD"/>
<keyword evidence="3" id="KW-1185">Reference proteome</keyword>
<evidence type="ECO:0000313" key="2">
    <source>
        <dbReference type="EMBL" id="SJK97061.1"/>
    </source>
</evidence>
<dbReference type="GO" id="GO:0003677">
    <property type="term" value="F:DNA binding"/>
    <property type="evidence" value="ECO:0007669"/>
    <property type="project" value="TreeGrafter"/>
</dbReference>
<evidence type="ECO:0000256" key="1">
    <source>
        <dbReference type="SAM" id="MobiDB-lite"/>
    </source>
</evidence>
<proteinExistence type="predicted"/>
<feature type="region of interest" description="Disordered" evidence="1">
    <location>
        <begin position="254"/>
        <end position="323"/>
    </location>
</feature>
<accession>A0A284QKS1</accession>
<reference evidence="3" key="1">
    <citation type="journal article" date="2017" name="Nat. Ecol. Evol.">
        <title>Genome expansion and lineage-specific genetic innovations in the forest pathogenic fungi Armillaria.</title>
        <authorList>
            <person name="Sipos G."/>
            <person name="Prasanna A.N."/>
            <person name="Walter M.C."/>
            <person name="O'Connor E."/>
            <person name="Balint B."/>
            <person name="Krizsan K."/>
            <person name="Kiss B."/>
            <person name="Hess J."/>
            <person name="Varga T."/>
            <person name="Slot J."/>
            <person name="Riley R."/>
            <person name="Boka B."/>
            <person name="Rigling D."/>
            <person name="Barry K."/>
            <person name="Lee J."/>
            <person name="Mihaltcheva S."/>
            <person name="LaButti K."/>
            <person name="Lipzen A."/>
            <person name="Waldron R."/>
            <person name="Moloney N.M."/>
            <person name="Sperisen C."/>
            <person name="Kredics L."/>
            <person name="Vagvoelgyi C."/>
            <person name="Patrignani A."/>
            <person name="Fitzpatrick D."/>
            <person name="Nagy I."/>
            <person name="Doyle S."/>
            <person name="Anderson J.B."/>
            <person name="Grigoriev I.V."/>
            <person name="Gueldener U."/>
            <person name="Muensterkoetter M."/>
            <person name="Nagy L.G."/>
        </authorList>
    </citation>
    <scope>NUCLEOTIDE SEQUENCE [LARGE SCALE GENOMIC DNA]</scope>
    <source>
        <strain evidence="3">C18/9</strain>
    </source>
</reference>
<name>A0A284QKS1_ARMOS</name>